<reference evidence="2" key="2">
    <citation type="submission" date="2015-03" db="UniProtKB">
        <authorList>
            <consortium name="EnsemblPlants"/>
        </authorList>
    </citation>
    <scope>IDENTIFICATION</scope>
</reference>
<feature type="region of interest" description="Disordered" evidence="1">
    <location>
        <begin position="140"/>
        <end position="163"/>
    </location>
</feature>
<dbReference type="EnsemblPlants" id="OBART01G19470.1">
    <property type="protein sequence ID" value="OBART01G19470.1"/>
    <property type="gene ID" value="OBART01G19470"/>
</dbReference>
<accession>A0A0D3EQ47</accession>
<name>A0A0D3EQ47_9ORYZ</name>
<dbReference type="AlphaFoldDB" id="A0A0D3EQ47"/>
<keyword evidence="3" id="KW-1185">Reference proteome</keyword>
<reference evidence="2" key="1">
    <citation type="journal article" date="2009" name="Rice">
        <title>De Novo Next Generation Sequencing of Plant Genomes.</title>
        <authorList>
            <person name="Rounsley S."/>
            <person name="Marri P.R."/>
            <person name="Yu Y."/>
            <person name="He R."/>
            <person name="Sisneros N."/>
            <person name="Goicoechea J.L."/>
            <person name="Lee S.J."/>
            <person name="Angelova A."/>
            <person name="Kudrna D."/>
            <person name="Luo M."/>
            <person name="Affourtit J."/>
            <person name="Desany B."/>
            <person name="Knight J."/>
            <person name="Niazi F."/>
            <person name="Egholm M."/>
            <person name="Wing R.A."/>
        </authorList>
    </citation>
    <scope>NUCLEOTIDE SEQUENCE [LARGE SCALE GENOMIC DNA]</scope>
    <source>
        <strain evidence="2">cv. IRGC 105608</strain>
    </source>
</reference>
<dbReference type="Proteomes" id="UP000026960">
    <property type="component" value="Chromosome 1"/>
</dbReference>
<evidence type="ECO:0000256" key="1">
    <source>
        <dbReference type="SAM" id="MobiDB-lite"/>
    </source>
</evidence>
<proteinExistence type="predicted"/>
<feature type="compositionally biased region" description="Acidic residues" evidence="1">
    <location>
        <begin position="148"/>
        <end position="163"/>
    </location>
</feature>
<sequence>MKLTPEAAFRATMGTIQDSDIIIVVFHNMKPEDCLLSSILCFVQASQALLSKSKNTLFQKCTCRVKAVTSTAMNREPVSSSLKSRSIWTPMIQATSTLSGTCNPIMIWQSVQPDESRTTTGSVLGETTLILVLEREDDGAGVLGGVADDGEEDDADEADGEAP</sequence>
<evidence type="ECO:0000313" key="3">
    <source>
        <dbReference type="Proteomes" id="UP000026960"/>
    </source>
</evidence>
<dbReference type="HOGENOM" id="CLU_1629588_0_0_1"/>
<organism evidence="2">
    <name type="scientific">Oryza barthii</name>
    <dbReference type="NCBI Taxonomy" id="65489"/>
    <lineage>
        <taxon>Eukaryota</taxon>
        <taxon>Viridiplantae</taxon>
        <taxon>Streptophyta</taxon>
        <taxon>Embryophyta</taxon>
        <taxon>Tracheophyta</taxon>
        <taxon>Spermatophyta</taxon>
        <taxon>Magnoliopsida</taxon>
        <taxon>Liliopsida</taxon>
        <taxon>Poales</taxon>
        <taxon>Poaceae</taxon>
        <taxon>BOP clade</taxon>
        <taxon>Oryzoideae</taxon>
        <taxon>Oryzeae</taxon>
        <taxon>Oryzinae</taxon>
        <taxon>Oryza</taxon>
    </lineage>
</organism>
<dbReference type="PaxDb" id="65489-OBART01G19470.1"/>
<protein>
    <submittedName>
        <fullName evidence="2">Uncharacterized protein</fullName>
    </submittedName>
</protein>
<dbReference type="Gramene" id="OBART01G19470.1">
    <property type="protein sequence ID" value="OBART01G19470.1"/>
    <property type="gene ID" value="OBART01G19470"/>
</dbReference>
<evidence type="ECO:0000313" key="2">
    <source>
        <dbReference type="EnsemblPlants" id="OBART01G19470.1"/>
    </source>
</evidence>